<keyword evidence="4 14" id="KW-0540">Nuclease</keyword>
<dbReference type="GO" id="GO:0046872">
    <property type="term" value="F:metal ion binding"/>
    <property type="evidence" value="ECO:0007669"/>
    <property type="project" value="UniProtKB-UniRule"/>
</dbReference>
<dbReference type="Gene3D" id="1.10.150.110">
    <property type="entry name" value="DNA polymerase beta, N-terminal domain-like"/>
    <property type="match status" value="1"/>
</dbReference>
<accession>A0A9P8AA13</accession>
<comment type="subunit">
    <text evidence="14">Interacts with EME1.</text>
</comment>
<name>A0A9P8AA13_MORAP</name>
<evidence type="ECO:0000256" key="12">
    <source>
        <dbReference type="ARBA" id="ARBA00023242"/>
    </source>
</evidence>
<dbReference type="EMBL" id="JAIFTL010000050">
    <property type="protein sequence ID" value="KAG9325047.1"/>
    <property type="molecule type" value="Genomic_DNA"/>
</dbReference>
<dbReference type="GO" id="GO:0031297">
    <property type="term" value="P:replication fork processing"/>
    <property type="evidence" value="ECO:0007669"/>
    <property type="project" value="UniProtKB-ARBA"/>
</dbReference>
<comment type="subcellular location">
    <subcellularLocation>
        <location evidence="2 14">Nucleus</location>
    </subcellularLocation>
</comment>
<gene>
    <name evidence="18" type="ORF">KVV02_001046</name>
</gene>
<dbReference type="InterPro" id="IPR047416">
    <property type="entry name" value="XPF_nuclease_Mus81"/>
</dbReference>
<dbReference type="GO" id="GO:0048476">
    <property type="term" value="C:Holliday junction resolvase complex"/>
    <property type="evidence" value="ECO:0007669"/>
    <property type="project" value="UniProtKB-UniRule"/>
</dbReference>
<keyword evidence="5 14" id="KW-0479">Metal-binding</keyword>
<dbReference type="InterPro" id="IPR033309">
    <property type="entry name" value="Mus81"/>
</dbReference>
<evidence type="ECO:0000256" key="4">
    <source>
        <dbReference type="ARBA" id="ARBA00022722"/>
    </source>
</evidence>
<keyword evidence="12 14" id="KW-0539">Nucleus</keyword>
<feature type="compositionally biased region" description="Low complexity" evidence="15">
    <location>
        <begin position="429"/>
        <end position="446"/>
    </location>
</feature>
<reference evidence="18" key="1">
    <citation type="submission" date="2021-07" db="EMBL/GenBank/DDBJ databases">
        <title>Draft genome of Mortierella alpina, strain LL118, isolated from an aspen leaf litter sample.</title>
        <authorList>
            <person name="Yang S."/>
            <person name="Vinatzer B.A."/>
        </authorList>
    </citation>
    <scope>NUCLEOTIDE SEQUENCE</scope>
    <source>
        <strain evidence="18">LL118</strain>
    </source>
</reference>
<dbReference type="PANTHER" id="PTHR13451:SF0">
    <property type="entry name" value="CROSSOVER JUNCTION ENDONUCLEASE MUS81"/>
    <property type="match status" value="1"/>
</dbReference>
<evidence type="ECO:0000313" key="19">
    <source>
        <dbReference type="Proteomes" id="UP000717515"/>
    </source>
</evidence>
<dbReference type="GO" id="GO:0008821">
    <property type="term" value="F:crossover junction DNA endonuclease activity"/>
    <property type="evidence" value="ECO:0007669"/>
    <property type="project" value="UniProtKB-UniRule"/>
</dbReference>
<dbReference type="InterPro" id="IPR006166">
    <property type="entry name" value="ERCC4_domain"/>
</dbReference>
<comment type="cofactor">
    <cofactor evidence="1 14">
        <name>Mg(2+)</name>
        <dbReference type="ChEBI" id="CHEBI:18420"/>
    </cofactor>
</comment>
<dbReference type="GO" id="GO:0048257">
    <property type="term" value="F:3'-flap endonuclease activity"/>
    <property type="evidence" value="ECO:0007669"/>
    <property type="project" value="TreeGrafter"/>
</dbReference>
<dbReference type="Gene3D" id="1.10.150.670">
    <property type="entry name" value="Crossover junction endonuclease EME1, DNA-binding domain"/>
    <property type="match status" value="1"/>
</dbReference>
<feature type="domain" description="ERCC4" evidence="17">
    <location>
        <begin position="557"/>
        <end position="658"/>
    </location>
</feature>
<dbReference type="InterPro" id="IPR010996">
    <property type="entry name" value="HHH_MUS81"/>
</dbReference>
<evidence type="ECO:0000256" key="6">
    <source>
        <dbReference type="ARBA" id="ARBA00022759"/>
    </source>
</evidence>
<feature type="region of interest" description="Disordered" evidence="15">
    <location>
        <begin position="130"/>
        <end position="161"/>
    </location>
</feature>
<dbReference type="Pfam" id="PF21136">
    <property type="entry name" value="WHD_MUS81"/>
    <property type="match status" value="1"/>
</dbReference>
<proteinExistence type="inferred from homology"/>
<dbReference type="SUPFAM" id="SSF52980">
    <property type="entry name" value="Restriction endonuclease-like"/>
    <property type="match status" value="1"/>
</dbReference>
<dbReference type="CDD" id="cd20074">
    <property type="entry name" value="XPF_nuclease_Mus81"/>
    <property type="match status" value="1"/>
</dbReference>
<evidence type="ECO:0000256" key="16">
    <source>
        <dbReference type="SAM" id="SignalP"/>
    </source>
</evidence>
<dbReference type="SUPFAM" id="SSF47802">
    <property type="entry name" value="DNA polymerase beta, N-terminal domain-like"/>
    <property type="match status" value="1"/>
</dbReference>
<keyword evidence="11 14" id="KW-0234">DNA repair</keyword>
<protein>
    <recommendedName>
        <fullName evidence="14">Crossover junction endonuclease MUS81</fullName>
        <ecNumber evidence="14">3.1.22.-</ecNumber>
    </recommendedName>
</protein>
<feature type="compositionally biased region" description="Low complexity" evidence="15">
    <location>
        <begin position="362"/>
        <end position="377"/>
    </location>
</feature>
<evidence type="ECO:0000256" key="11">
    <source>
        <dbReference type="ARBA" id="ARBA00023204"/>
    </source>
</evidence>
<comment type="similarity">
    <text evidence="3 14">Belongs to the XPF family.</text>
</comment>
<feature type="signal peptide" evidence="16">
    <location>
        <begin position="1"/>
        <end position="18"/>
    </location>
</feature>
<evidence type="ECO:0000256" key="8">
    <source>
        <dbReference type="ARBA" id="ARBA00022801"/>
    </source>
</evidence>
<dbReference type="FunFam" id="3.40.50.10130:FF:000003">
    <property type="entry name" value="Crossover junction endonuclease MUS81"/>
    <property type="match status" value="1"/>
</dbReference>
<dbReference type="GO" id="GO:0005634">
    <property type="term" value="C:nucleus"/>
    <property type="evidence" value="ECO:0007669"/>
    <property type="project" value="UniProtKB-SubCell"/>
</dbReference>
<dbReference type="PANTHER" id="PTHR13451">
    <property type="entry name" value="CLASS II CROSSOVER JUNCTION ENDONUCLEASE MUS81"/>
    <property type="match status" value="1"/>
</dbReference>
<evidence type="ECO:0000256" key="13">
    <source>
        <dbReference type="ARBA" id="ARBA00023254"/>
    </source>
</evidence>
<dbReference type="InterPro" id="IPR047417">
    <property type="entry name" value="WHD_MUS81"/>
</dbReference>
<comment type="caution">
    <text evidence="18">The sequence shown here is derived from an EMBL/GenBank/DDBJ whole genome shotgun (WGS) entry which is preliminary data.</text>
</comment>
<feature type="region of interest" description="Disordered" evidence="15">
    <location>
        <begin position="252"/>
        <end position="377"/>
    </location>
</feature>
<evidence type="ECO:0000256" key="1">
    <source>
        <dbReference type="ARBA" id="ARBA00001946"/>
    </source>
</evidence>
<evidence type="ECO:0000256" key="7">
    <source>
        <dbReference type="ARBA" id="ARBA00022763"/>
    </source>
</evidence>
<evidence type="ECO:0000256" key="9">
    <source>
        <dbReference type="ARBA" id="ARBA00022842"/>
    </source>
</evidence>
<keyword evidence="7 14" id="KW-0227">DNA damage</keyword>
<keyword evidence="16" id="KW-0732">Signal</keyword>
<dbReference type="Gene3D" id="1.10.10.10">
    <property type="entry name" value="Winged helix-like DNA-binding domain superfamily/Winged helix DNA-binding domain"/>
    <property type="match status" value="1"/>
</dbReference>
<feature type="compositionally biased region" description="Basic and acidic residues" evidence="15">
    <location>
        <begin position="283"/>
        <end position="299"/>
    </location>
</feature>
<dbReference type="Gene3D" id="3.40.50.10130">
    <property type="match status" value="1"/>
</dbReference>
<evidence type="ECO:0000256" key="14">
    <source>
        <dbReference type="RuleBase" id="RU369042"/>
    </source>
</evidence>
<dbReference type="InterPro" id="IPR036388">
    <property type="entry name" value="WH-like_DNA-bd_sf"/>
</dbReference>
<comment type="function">
    <text evidence="14">Interacts with EME1 to form a DNA structure-specific endonuclease with substrate preference for branched DNA structures with a 5'-end at the branch nick. Typical substrates include 3'-flap structures, D-loops, replication forks and nicked Holliday junctions. May be required in mitosis for the processing of stalled or collapsed replication fork intermediates. May be required in meiosis for the repair of meiosis-specific double strand breaks subsequent to single-end invasion (SEI).</text>
</comment>
<dbReference type="FunFam" id="1.10.150.110:FF:000001">
    <property type="entry name" value="Putative Crossover junction endonuclease MUS81"/>
    <property type="match status" value="1"/>
</dbReference>
<dbReference type="GO" id="GO:0003677">
    <property type="term" value="F:DNA binding"/>
    <property type="evidence" value="ECO:0007669"/>
    <property type="project" value="UniProtKB-UniRule"/>
</dbReference>
<feature type="compositionally biased region" description="Polar residues" evidence="15">
    <location>
        <begin position="300"/>
        <end position="321"/>
    </location>
</feature>
<dbReference type="Pfam" id="PF14716">
    <property type="entry name" value="HHH_8"/>
    <property type="match status" value="1"/>
</dbReference>
<dbReference type="InterPro" id="IPR027421">
    <property type="entry name" value="DNA_pol_lamdba_lyase_dom_sf"/>
</dbReference>
<dbReference type="FunFam" id="1.10.10.10:FF:000307">
    <property type="entry name" value="Crossover junction endonuclease MUS81"/>
    <property type="match status" value="1"/>
</dbReference>
<dbReference type="CDD" id="cd21036">
    <property type="entry name" value="WH_MUS81"/>
    <property type="match status" value="1"/>
</dbReference>
<keyword evidence="10 14" id="KW-0233">DNA recombination</keyword>
<evidence type="ECO:0000313" key="18">
    <source>
        <dbReference type="EMBL" id="KAG9325047.1"/>
    </source>
</evidence>
<dbReference type="EC" id="3.1.22.-" evidence="14"/>
<dbReference type="InterPro" id="IPR011335">
    <property type="entry name" value="Restrct_endonuc-II-like"/>
</dbReference>
<dbReference type="InterPro" id="IPR042530">
    <property type="entry name" value="EME1/EME2_C"/>
</dbReference>
<evidence type="ECO:0000256" key="15">
    <source>
        <dbReference type="SAM" id="MobiDB-lite"/>
    </source>
</evidence>
<dbReference type="GO" id="GO:0031573">
    <property type="term" value="P:mitotic intra-S DNA damage checkpoint signaling"/>
    <property type="evidence" value="ECO:0007669"/>
    <property type="project" value="TreeGrafter"/>
</dbReference>
<evidence type="ECO:0000256" key="10">
    <source>
        <dbReference type="ARBA" id="ARBA00023172"/>
    </source>
</evidence>
<feature type="chain" id="PRO_5040206997" description="Crossover junction endonuclease MUS81" evidence="16">
    <location>
        <begin position="19"/>
        <end position="844"/>
    </location>
</feature>
<dbReference type="Proteomes" id="UP000717515">
    <property type="component" value="Unassembled WGS sequence"/>
</dbReference>
<evidence type="ECO:0000259" key="17">
    <source>
        <dbReference type="SMART" id="SM00891"/>
    </source>
</evidence>
<dbReference type="GO" id="GO:0006308">
    <property type="term" value="P:DNA catabolic process"/>
    <property type="evidence" value="ECO:0007669"/>
    <property type="project" value="UniProtKB-UniRule"/>
</dbReference>
<keyword evidence="6 14" id="KW-0255">Endonuclease</keyword>
<keyword evidence="8 14" id="KW-0378">Hydrolase</keyword>
<organism evidence="18 19">
    <name type="scientific">Mortierella alpina</name>
    <name type="common">Oleaginous fungus</name>
    <name type="synonym">Mortierella renispora</name>
    <dbReference type="NCBI Taxonomy" id="64518"/>
    <lineage>
        <taxon>Eukaryota</taxon>
        <taxon>Fungi</taxon>
        <taxon>Fungi incertae sedis</taxon>
        <taxon>Mucoromycota</taxon>
        <taxon>Mortierellomycotina</taxon>
        <taxon>Mortierellomycetes</taxon>
        <taxon>Mortierellales</taxon>
        <taxon>Mortierellaceae</taxon>
        <taxon>Mortierella</taxon>
    </lineage>
</organism>
<keyword evidence="13" id="KW-0469">Meiosis</keyword>
<dbReference type="GO" id="GO:0000727">
    <property type="term" value="P:double-strand break repair via break-induced replication"/>
    <property type="evidence" value="ECO:0007669"/>
    <property type="project" value="UniProtKB-UniRule"/>
</dbReference>
<evidence type="ECO:0000256" key="3">
    <source>
        <dbReference type="ARBA" id="ARBA00010015"/>
    </source>
</evidence>
<keyword evidence="9 14" id="KW-0460">Magnesium</keyword>
<dbReference type="GO" id="GO:0000712">
    <property type="term" value="P:resolution of meiotic recombination intermediates"/>
    <property type="evidence" value="ECO:0007669"/>
    <property type="project" value="TreeGrafter"/>
</dbReference>
<evidence type="ECO:0000256" key="5">
    <source>
        <dbReference type="ARBA" id="ARBA00022723"/>
    </source>
</evidence>
<sequence>MDFCPWPVLAFCLSYTFAFCSVALPLSLPFLPSHTLFAGRIPRELPSSMECGNPQYLEWIGEWMEHARENNNRSYYIYRKAYESMAKYPTRFNHPMEAMCLAGIGEKLVGMLEKKLAVYCKENDLPMPAFKKRKPTKIGVAEDEEEPKPKKPRQKSKPYVPTYRSGPYAILLALLDAKETNGENFLTKHQITSQGQIYCDASLTNPEHGKFYTAWNSMKTLLGKNLVYQSGHKYYLTEEGATIAATMKEADPTAAASASADRDEPEENARVSTSPRRPGPNDTLDRSQKSTKPHGDRRSSIASSSQATPGRSITSVDAQRSSSHRHNLDSYDEDACDALDHPQKNRRLSEARTAAQKHNAMSSSALSSRSSPAISSSYSSISAGSILSNTKQGGKDEPLTIFSVSDDDSIGVQTLGSRSELYDGRSKASSTSTRGETSGETSSYSRQHASAIRPHLPLPGVGAASSSYAGTTVEKLSSSLPRHASATSSRDSAYARSSSLVGYAEGSLSMPKHNPFTHLSESTLARSTSASGGAAFSIEKLARFQPIIFLPGTFDICLVLDIREVRTKTDRDYIGQKLKERGVNVSKRVLEVGDILWVARLKDPSPSGPDEIVLDYVVERKRMDDLVFSIKDGRFNEQKFRLKRSGIGNPIYLVETFKVGETYDIGADAIRTAMVKTQVQDGFFLKRTDHTDQTIDYLVSLTGALKRLYESDTLYAIPDHAVHRSNYLELQDHLKKKFPDRTYLTSYQAFGSLNGKSDTLAVRDTFVKMLMSIRGVSSEKAVQLARAYGTPRAMFSALDGAEDGRGKAKRKHVLAQTGSAVSRKNISEGLSAKIAEIWYADEYP</sequence>
<evidence type="ECO:0000256" key="2">
    <source>
        <dbReference type="ARBA" id="ARBA00004123"/>
    </source>
</evidence>
<dbReference type="AlphaFoldDB" id="A0A9P8AA13"/>
<dbReference type="SMART" id="SM00891">
    <property type="entry name" value="ERCC4"/>
    <property type="match status" value="1"/>
</dbReference>
<feature type="compositionally biased region" description="Basic and acidic residues" evidence="15">
    <location>
        <begin position="338"/>
        <end position="350"/>
    </location>
</feature>
<feature type="region of interest" description="Disordered" evidence="15">
    <location>
        <begin position="415"/>
        <end position="449"/>
    </location>
</feature>
<dbReference type="Pfam" id="PF02732">
    <property type="entry name" value="ERCC4"/>
    <property type="match status" value="1"/>
</dbReference>